<reference evidence="2" key="1">
    <citation type="journal article" date="2014" name="Nat. Genet.">
        <title>Genome of the human hookworm Necator americanus.</title>
        <authorList>
            <person name="Tang Y.T."/>
            <person name="Gao X."/>
            <person name="Rosa B.A."/>
            <person name="Abubucker S."/>
            <person name="Hallsworth-Pepin K."/>
            <person name="Martin J."/>
            <person name="Tyagi R."/>
            <person name="Heizer E."/>
            <person name="Zhang X."/>
            <person name="Bhonagiri-Palsikar V."/>
            <person name="Minx P."/>
            <person name="Warren W.C."/>
            <person name="Wang Q."/>
            <person name="Zhan B."/>
            <person name="Hotez P.J."/>
            <person name="Sternberg P.W."/>
            <person name="Dougall A."/>
            <person name="Gaze S.T."/>
            <person name="Mulvenna J."/>
            <person name="Sotillo J."/>
            <person name="Ranganathan S."/>
            <person name="Rabelo E.M."/>
            <person name="Wilson R.K."/>
            <person name="Felgner P.L."/>
            <person name="Bethony J."/>
            <person name="Hawdon J.M."/>
            <person name="Gasser R.B."/>
            <person name="Loukas A."/>
            <person name="Mitreva M."/>
        </authorList>
    </citation>
    <scope>NUCLEOTIDE SEQUENCE [LARGE SCALE GENOMIC DNA]</scope>
</reference>
<dbReference type="Proteomes" id="UP000053676">
    <property type="component" value="Unassembled WGS sequence"/>
</dbReference>
<evidence type="ECO:0000313" key="2">
    <source>
        <dbReference type="Proteomes" id="UP000053676"/>
    </source>
</evidence>
<protein>
    <submittedName>
        <fullName evidence="1">Uncharacterized protein</fullName>
    </submittedName>
</protein>
<sequence>MAEEEIQNRILTFRLNRKYIGAAGVLGLRDDERKVEIERKCRNNYAGELGVVCHCFRRAGYCTGT</sequence>
<evidence type="ECO:0000313" key="1">
    <source>
        <dbReference type="EMBL" id="ETN73683.1"/>
    </source>
</evidence>
<organism evidence="1 2">
    <name type="scientific">Necator americanus</name>
    <name type="common">Human hookworm</name>
    <dbReference type="NCBI Taxonomy" id="51031"/>
    <lineage>
        <taxon>Eukaryota</taxon>
        <taxon>Metazoa</taxon>
        <taxon>Ecdysozoa</taxon>
        <taxon>Nematoda</taxon>
        <taxon>Chromadorea</taxon>
        <taxon>Rhabditida</taxon>
        <taxon>Rhabditina</taxon>
        <taxon>Rhabditomorpha</taxon>
        <taxon>Strongyloidea</taxon>
        <taxon>Ancylostomatidae</taxon>
        <taxon>Bunostominae</taxon>
        <taxon>Necator</taxon>
    </lineage>
</organism>
<dbReference type="AlphaFoldDB" id="W2SVW2"/>
<proteinExistence type="predicted"/>
<accession>W2SVW2</accession>
<name>W2SVW2_NECAM</name>
<keyword evidence="2" id="KW-1185">Reference proteome</keyword>
<gene>
    <name evidence="1" type="ORF">NECAME_00771</name>
</gene>
<dbReference type="EMBL" id="KI660422">
    <property type="protein sequence ID" value="ETN73683.1"/>
    <property type="molecule type" value="Genomic_DNA"/>
</dbReference>
<dbReference type="KEGG" id="nai:NECAME_00771"/>